<dbReference type="SUPFAM" id="SSF48403">
    <property type="entry name" value="Ankyrin repeat"/>
    <property type="match status" value="1"/>
</dbReference>
<protein>
    <submittedName>
        <fullName evidence="2">Uncharacterized protein</fullName>
    </submittedName>
</protein>
<keyword evidence="3" id="KW-1185">Reference proteome</keyword>
<organism evidence="2 3">
    <name type="scientific">Pyronema omphalodes (strain CBS 100304)</name>
    <name type="common">Pyronema confluens</name>
    <dbReference type="NCBI Taxonomy" id="1076935"/>
    <lineage>
        <taxon>Eukaryota</taxon>
        <taxon>Fungi</taxon>
        <taxon>Dikarya</taxon>
        <taxon>Ascomycota</taxon>
        <taxon>Pezizomycotina</taxon>
        <taxon>Pezizomycetes</taxon>
        <taxon>Pezizales</taxon>
        <taxon>Pyronemataceae</taxon>
        <taxon>Pyronema</taxon>
    </lineage>
</organism>
<reference evidence="2 3" key="1">
    <citation type="journal article" date="2013" name="PLoS Genet.">
        <title>The genome and development-dependent transcriptomes of Pyronema confluens: a window into fungal evolution.</title>
        <authorList>
            <person name="Traeger S."/>
            <person name="Altegoer F."/>
            <person name="Freitag M."/>
            <person name="Gabaldon T."/>
            <person name="Kempken F."/>
            <person name="Kumar A."/>
            <person name="Marcet-Houben M."/>
            <person name="Poggeler S."/>
            <person name="Stajich J.E."/>
            <person name="Nowrousian M."/>
        </authorList>
    </citation>
    <scope>NUCLEOTIDE SEQUENCE [LARGE SCALE GENOMIC DNA]</scope>
    <source>
        <strain evidence="3">CBS 100304</strain>
        <tissue evidence="2">Vegetative mycelium</tissue>
    </source>
</reference>
<dbReference type="OrthoDB" id="10415644at2759"/>
<evidence type="ECO:0000313" key="2">
    <source>
        <dbReference type="EMBL" id="CCX09654.1"/>
    </source>
</evidence>
<gene>
    <name evidence="2" type="ORF">PCON_09247</name>
</gene>
<dbReference type="Gene3D" id="1.25.40.20">
    <property type="entry name" value="Ankyrin repeat-containing domain"/>
    <property type="match status" value="1"/>
</dbReference>
<evidence type="ECO:0000313" key="3">
    <source>
        <dbReference type="Proteomes" id="UP000018144"/>
    </source>
</evidence>
<dbReference type="AlphaFoldDB" id="U4LEE0"/>
<sequence length="347" mass="38526">MSYTTDSPELDAKIEAAIKNIDNKYQRLPEDHPSHPRNHALLIAVRRSDFEATRTAIANGAKIRKLSGILEAAITGDPQDMRVLTLLLQKGARDIPKGGVLTKAAVKGRVYVLHYLLRRGFSPALGLAEDEAERYGVQGVEGIEGLANTLVAATLARQTDAVKTLLDFAKVRGKVVYPYEVWEKAVMIAAENNDEKTEKALLEAEEKIYGTQIYLRAKEFVQSTATPGHRNMPAPKSILKKSLDSANINSDAAATLSISKSCNSANINADTAATINDHQDGDDHVDDDKEEEYQKRRRKLRIALRQSLLKRNEDRAKWVVVTPDETEDEECDYVVINDDSKDDFVLV</sequence>
<feature type="region of interest" description="Disordered" evidence="1">
    <location>
        <begin position="273"/>
        <end position="292"/>
    </location>
</feature>
<dbReference type="Proteomes" id="UP000018144">
    <property type="component" value="Unassembled WGS sequence"/>
</dbReference>
<evidence type="ECO:0000256" key="1">
    <source>
        <dbReference type="SAM" id="MobiDB-lite"/>
    </source>
</evidence>
<proteinExistence type="predicted"/>
<accession>U4LEE0</accession>
<dbReference type="EMBL" id="HF935478">
    <property type="protein sequence ID" value="CCX09654.1"/>
    <property type="molecule type" value="Genomic_DNA"/>
</dbReference>
<dbReference type="InterPro" id="IPR036770">
    <property type="entry name" value="Ankyrin_rpt-contain_sf"/>
</dbReference>
<name>U4LEE0_PYROM</name>